<dbReference type="Proteomes" id="UP001085076">
    <property type="component" value="Miscellaneous, Linkage group lg01"/>
</dbReference>
<dbReference type="Pfam" id="PF12023">
    <property type="entry name" value="DUF3511"/>
    <property type="match status" value="1"/>
</dbReference>
<feature type="region of interest" description="Disordered" evidence="1">
    <location>
        <begin position="24"/>
        <end position="54"/>
    </location>
</feature>
<reference evidence="2" key="2">
    <citation type="journal article" date="2022" name="Hortic Res">
        <title>The genome of Dioscorea zingiberensis sheds light on the biosynthesis, origin and evolution of the medicinally important diosgenin saponins.</title>
        <authorList>
            <person name="Li Y."/>
            <person name="Tan C."/>
            <person name="Li Z."/>
            <person name="Guo J."/>
            <person name="Li S."/>
            <person name="Chen X."/>
            <person name="Wang C."/>
            <person name="Dai X."/>
            <person name="Yang H."/>
            <person name="Song W."/>
            <person name="Hou L."/>
            <person name="Xu J."/>
            <person name="Tong Z."/>
            <person name="Xu A."/>
            <person name="Yuan X."/>
            <person name="Wang W."/>
            <person name="Yang Q."/>
            <person name="Chen L."/>
            <person name="Sun Z."/>
            <person name="Wang K."/>
            <person name="Pan B."/>
            <person name="Chen J."/>
            <person name="Bao Y."/>
            <person name="Liu F."/>
            <person name="Qi X."/>
            <person name="Gang D.R."/>
            <person name="Wen J."/>
            <person name="Li J."/>
        </authorList>
    </citation>
    <scope>NUCLEOTIDE SEQUENCE</scope>
    <source>
        <strain evidence="2">Dzin_1.0</strain>
    </source>
</reference>
<dbReference type="PANTHER" id="PTHR33193">
    <property type="entry name" value="DOMAIN PROTEIN, PUTATIVE (DUF3511)-RELATED"/>
    <property type="match status" value="1"/>
</dbReference>
<name>A0A9D5HW29_9LILI</name>
<dbReference type="AlphaFoldDB" id="A0A9D5HW29"/>
<proteinExistence type="predicted"/>
<comment type="caution">
    <text evidence="2">The sequence shown here is derived from an EMBL/GenBank/DDBJ whole genome shotgun (WGS) entry which is preliminary data.</text>
</comment>
<keyword evidence="3" id="KW-1185">Reference proteome</keyword>
<gene>
    <name evidence="2" type="ORF">J5N97_007848</name>
</gene>
<evidence type="ECO:0000313" key="2">
    <source>
        <dbReference type="EMBL" id="KAJ0989492.1"/>
    </source>
</evidence>
<accession>A0A9D5HW29</accession>
<organism evidence="2 3">
    <name type="scientific">Dioscorea zingiberensis</name>
    <dbReference type="NCBI Taxonomy" id="325984"/>
    <lineage>
        <taxon>Eukaryota</taxon>
        <taxon>Viridiplantae</taxon>
        <taxon>Streptophyta</taxon>
        <taxon>Embryophyta</taxon>
        <taxon>Tracheophyta</taxon>
        <taxon>Spermatophyta</taxon>
        <taxon>Magnoliopsida</taxon>
        <taxon>Liliopsida</taxon>
        <taxon>Dioscoreales</taxon>
        <taxon>Dioscoreaceae</taxon>
        <taxon>Dioscorea</taxon>
    </lineage>
</organism>
<dbReference type="EMBL" id="JAGGNH010000001">
    <property type="protein sequence ID" value="KAJ0989492.1"/>
    <property type="molecule type" value="Genomic_DNA"/>
</dbReference>
<sequence>MEKSRSMPEYSSSFSGRFGGYEEAGGGGGGKAYSFNGPSGKSREDGFASSSDPELKRKRRVASYNLFTVEGKLKSSVRSSWLGPLMGWARSSWTWSKKGISFAFKSISLRFRNSGVVLEIISLAARTQG</sequence>
<evidence type="ECO:0000313" key="3">
    <source>
        <dbReference type="Proteomes" id="UP001085076"/>
    </source>
</evidence>
<evidence type="ECO:0000256" key="1">
    <source>
        <dbReference type="SAM" id="MobiDB-lite"/>
    </source>
</evidence>
<protein>
    <submittedName>
        <fullName evidence="2">Uncharacterized protein</fullName>
    </submittedName>
</protein>
<dbReference type="PANTHER" id="PTHR33193:SF7">
    <property type="entry name" value="OS06G0686600 PROTEIN"/>
    <property type="match status" value="1"/>
</dbReference>
<reference evidence="2" key="1">
    <citation type="submission" date="2021-03" db="EMBL/GenBank/DDBJ databases">
        <authorList>
            <person name="Li Z."/>
            <person name="Yang C."/>
        </authorList>
    </citation>
    <scope>NUCLEOTIDE SEQUENCE</scope>
    <source>
        <strain evidence="2">Dzin_1.0</strain>
        <tissue evidence="2">Leaf</tissue>
    </source>
</reference>
<dbReference type="InterPro" id="IPR021899">
    <property type="entry name" value="DUF3511"/>
</dbReference>
<dbReference type="OrthoDB" id="1677478at2759"/>